<dbReference type="EMBL" id="JAATIP010000143">
    <property type="protein sequence ID" value="KAF4367433.1"/>
    <property type="molecule type" value="Genomic_DNA"/>
</dbReference>
<reference evidence="4 5" key="1">
    <citation type="journal article" date="2020" name="bioRxiv">
        <title>Sequence and annotation of 42 cannabis genomes reveals extensive copy number variation in cannabinoid synthesis and pathogen resistance genes.</title>
        <authorList>
            <person name="Mckernan K.J."/>
            <person name="Helbert Y."/>
            <person name="Kane L.T."/>
            <person name="Ebling H."/>
            <person name="Zhang L."/>
            <person name="Liu B."/>
            <person name="Eaton Z."/>
            <person name="Mclaughlin S."/>
            <person name="Kingan S."/>
            <person name="Baybayan P."/>
            <person name="Concepcion G."/>
            <person name="Jordan M."/>
            <person name="Riva A."/>
            <person name="Barbazuk W."/>
            <person name="Harkins T."/>
        </authorList>
    </citation>
    <scope>NUCLEOTIDE SEQUENCE [LARGE SCALE GENOMIC DNA]</scope>
    <source>
        <strain evidence="5">cv. Jamaican Lion 4</strain>
        <tissue evidence="4">Leaf</tissue>
    </source>
</reference>
<dbReference type="PROSITE" id="PS50158">
    <property type="entry name" value="ZF_CCHC"/>
    <property type="match status" value="1"/>
</dbReference>
<protein>
    <recommendedName>
        <fullName evidence="3">CCHC-type domain-containing protein</fullName>
    </recommendedName>
</protein>
<dbReference type="Pfam" id="PF14111">
    <property type="entry name" value="DUF4283"/>
    <property type="match status" value="1"/>
</dbReference>
<evidence type="ECO:0000256" key="1">
    <source>
        <dbReference type="PROSITE-ProRule" id="PRU00047"/>
    </source>
</evidence>
<evidence type="ECO:0000256" key="2">
    <source>
        <dbReference type="SAM" id="MobiDB-lite"/>
    </source>
</evidence>
<dbReference type="PANTHER" id="PTHR31286">
    <property type="entry name" value="GLYCINE-RICH CELL WALL STRUCTURAL PROTEIN 1.8-LIKE"/>
    <property type="match status" value="1"/>
</dbReference>
<feature type="compositionally biased region" description="Acidic residues" evidence="2">
    <location>
        <begin position="581"/>
        <end position="592"/>
    </location>
</feature>
<evidence type="ECO:0000313" key="4">
    <source>
        <dbReference type="EMBL" id="KAF4367433.1"/>
    </source>
</evidence>
<dbReference type="PANTHER" id="PTHR31286:SF167">
    <property type="entry name" value="OS09G0268800 PROTEIN"/>
    <property type="match status" value="1"/>
</dbReference>
<comment type="caution">
    <text evidence="4">The sequence shown here is derived from an EMBL/GenBank/DDBJ whole genome shotgun (WGS) entry which is preliminary data.</text>
</comment>
<keyword evidence="1" id="KW-0863">Zinc-finger</keyword>
<dbReference type="Pfam" id="PF12070">
    <property type="entry name" value="SCAI"/>
    <property type="match status" value="1"/>
</dbReference>
<dbReference type="GO" id="GO:0008270">
    <property type="term" value="F:zinc ion binding"/>
    <property type="evidence" value="ECO:0007669"/>
    <property type="project" value="UniProtKB-KW"/>
</dbReference>
<dbReference type="GO" id="GO:0003714">
    <property type="term" value="F:transcription corepressor activity"/>
    <property type="evidence" value="ECO:0007669"/>
    <property type="project" value="InterPro"/>
</dbReference>
<dbReference type="Pfam" id="PF14392">
    <property type="entry name" value="zf-CCHC_4"/>
    <property type="match status" value="1"/>
</dbReference>
<evidence type="ECO:0000259" key="3">
    <source>
        <dbReference type="PROSITE" id="PS50158"/>
    </source>
</evidence>
<name>A0A7J6F9N1_CANSA</name>
<dbReference type="InterPro" id="IPR025558">
    <property type="entry name" value="DUF4283"/>
</dbReference>
<dbReference type="InterPro" id="IPR025836">
    <property type="entry name" value="Zn_knuckle_CX2CX4HX4C"/>
</dbReference>
<accession>A0A7J6F9N1</accession>
<gene>
    <name evidence="4" type="ORF">F8388_025851</name>
</gene>
<organism evidence="4 5">
    <name type="scientific">Cannabis sativa</name>
    <name type="common">Hemp</name>
    <name type="synonym">Marijuana</name>
    <dbReference type="NCBI Taxonomy" id="3483"/>
    <lineage>
        <taxon>Eukaryota</taxon>
        <taxon>Viridiplantae</taxon>
        <taxon>Streptophyta</taxon>
        <taxon>Embryophyta</taxon>
        <taxon>Tracheophyta</taxon>
        <taxon>Spermatophyta</taxon>
        <taxon>Magnoliopsida</taxon>
        <taxon>eudicotyledons</taxon>
        <taxon>Gunneridae</taxon>
        <taxon>Pentapetalae</taxon>
        <taxon>rosids</taxon>
        <taxon>fabids</taxon>
        <taxon>Rosales</taxon>
        <taxon>Cannabaceae</taxon>
        <taxon>Cannabis</taxon>
    </lineage>
</organism>
<dbReference type="AlphaFoldDB" id="A0A7J6F9N1"/>
<dbReference type="GO" id="GO:0006351">
    <property type="term" value="P:DNA-templated transcription"/>
    <property type="evidence" value="ECO:0007669"/>
    <property type="project" value="InterPro"/>
</dbReference>
<keyword evidence="1" id="KW-0862">Zinc</keyword>
<dbReference type="InterPro" id="IPR001878">
    <property type="entry name" value="Znf_CCHC"/>
</dbReference>
<feature type="region of interest" description="Disordered" evidence="2">
    <location>
        <begin position="288"/>
        <end position="320"/>
    </location>
</feature>
<proteinExistence type="predicted"/>
<keyword evidence="1" id="KW-0479">Metal-binding</keyword>
<feature type="region of interest" description="Disordered" evidence="2">
    <location>
        <begin position="578"/>
        <end position="598"/>
    </location>
</feature>
<dbReference type="InterPro" id="IPR022709">
    <property type="entry name" value="SCAI"/>
</dbReference>
<dbReference type="Proteomes" id="UP000525078">
    <property type="component" value="Unassembled WGS sequence"/>
</dbReference>
<evidence type="ECO:0000313" key="5">
    <source>
        <dbReference type="Proteomes" id="UP000525078"/>
    </source>
</evidence>
<sequence>MELVNASSTTSPLRDKCLSVNEALVKLAPSESSRKVLSTFCLLGKVVAPMAVCEANVVEFVAKAWKFPVSVVALTEGPSFTNCFELSFAREEDRWWALDHGPWCIRGYSFFLQVWSPTILSPVKNDLMRTWVQVHNLPHEYFSKANGHLLGGKAGSVVYVHLQEDNPSSWGKFLKILIEFDIKMPLCSGCFFDLDMGGRKWLQFKYEQIGIFCYYCGCLGHQRRGCKLSSPITVTSESGIPFPLYGPWLSTSSSYLDVFSSANSFQPSRDHPGFALYAPFRRPLKAAGNGHGDGGYGKPVSNASRGSRRGRILTSRGEPISGKGQRAAWIIKPKPAGNGTPVANLGLQTGFEDGAVGKEAIWGRTQVVSLQKGGPVSPSGPGAMGYNGSGPLNLNVKAKGCLSLGVDVERGMSGALIGGPIVVNGPVGEKISGIGDGPNDSNGPINNHEPIVSNGLDFNEAHLIECGKDTNTMSNGKEAEKNIEEKKALSQFFKAQEELLHDLKHFGKLDLYEIKSLGGDIGVPPSSETNERTTPFKKRKFEGSASLFSRPHKLVRTYHGVVRDFPWDTKKRIHETRAEVDDLSEEPSEEPSGESSSCNFGVNRDHLIGSFVIEEYGAQILFAPPLVFRRCSASNRPSLLCRNPKLILRLRPRSYSVLLDTFSDSLSPHNCSRNLRLRDAVLAIYHHNEVKFLEVTLDTFRMLQCLEWEPCVLFYQSI</sequence>
<feature type="domain" description="CCHC-type" evidence="3">
    <location>
        <begin position="213"/>
        <end position="227"/>
    </location>
</feature>
<dbReference type="GO" id="GO:0003676">
    <property type="term" value="F:nucleic acid binding"/>
    <property type="evidence" value="ECO:0007669"/>
    <property type="project" value="InterPro"/>
</dbReference>
<dbReference type="InterPro" id="IPR040256">
    <property type="entry name" value="At4g02000-like"/>
</dbReference>